<dbReference type="GO" id="GO:0005886">
    <property type="term" value="C:plasma membrane"/>
    <property type="evidence" value="ECO:0007669"/>
    <property type="project" value="UniProtKB-SubCell"/>
</dbReference>
<evidence type="ECO:0000256" key="5">
    <source>
        <dbReference type="ARBA" id="ARBA00022989"/>
    </source>
</evidence>
<feature type="transmembrane region" description="Helical" evidence="7">
    <location>
        <begin position="107"/>
        <end position="126"/>
    </location>
</feature>
<evidence type="ECO:0000259" key="8">
    <source>
        <dbReference type="PROSITE" id="PS50928"/>
    </source>
</evidence>
<dbReference type="PROSITE" id="PS50928">
    <property type="entry name" value="ABC_TM1"/>
    <property type="match status" value="1"/>
</dbReference>
<comment type="subcellular location">
    <subcellularLocation>
        <location evidence="1 7">Cell membrane</location>
        <topology evidence="1 7">Multi-pass membrane protein</topology>
    </subcellularLocation>
</comment>
<evidence type="ECO:0000256" key="7">
    <source>
        <dbReference type="RuleBase" id="RU363032"/>
    </source>
</evidence>
<dbReference type="OrthoDB" id="9771544at2"/>
<keyword evidence="3" id="KW-1003">Cell membrane</keyword>
<keyword evidence="6 7" id="KW-0472">Membrane</keyword>
<evidence type="ECO:0000256" key="6">
    <source>
        <dbReference type="ARBA" id="ARBA00023136"/>
    </source>
</evidence>
<feature type="domain" description="ABC transmembrane type-1" evidence="8">
    <location>
        <begin position="69"/>
        <end position="258"/>
    </location>
</feature>
<sequence>MEKLSKSFLFIFMIFVTLISIFPFYIVFVMSTYYNEDLFLGLPIIPSDYLFENIKTIFGQNGQNFFRIYGNSLLASSSSIILACTVSTFAGYAVAKYDFALKKFVHYFIIITMMLPGQIAIIGYIIEMKNMGLTNTLFPLILHYFAYPFGAFFMTQFIKDSVPTEIIECARLDGCSEFRIFGSIVVPFIKPALATLAILVFLSSWNSYMLPLISINKTSWYTIPLYVTTIGTENRYDFAARMCALALAIFPVLFVFIAGSKSFIKGITAGAVKG</sequence>
<dbReference type="Proteomes" id="UP000293142">
    <property type="component" value="Unassembled WGS sequence"/>
</dbReference>
<dbReference type="PANTHER" id="PTHR43744">
    <property type="entry name" value="ABC TRANSPORTER PERMEASE PROTEIN MG189-RELATED-RELATED"/>
    <property type="match status" value="1"/>
</dbReference>
<reference evidence="9 10" key="1">
    <citation type="submission" date="2019-02" db="EMBL/GenBank/DDBJ databases">
        <title>Paenibacillus sp. nov., isolated from surface-sterilized tissue of Thalictrum simplex L.</title>
        <authorList>
            <person name="Tuo L."/>
        </authorList>
    </citation>
    <scope>NUCLEOTIDE SEQUENCE [LARGE SCALE GENOMIC DNA]</scope>
    <source>
        <strain evidence="9 10">N2SHLJ1</strain>
    </source>
</reference>
<evidence type="ECO:0000256" key="3">
    <source>
        <dbReference type="ARBA" id="ARBA00022475"/>
    </source>
</evidence>
<gene>
    <name evidence="9" type="ORF">EYB31_00390</name>
</gene>
<name>A0A4Q9DZE3_9BACL</name>
<keyword evidence="2 7" id="KW-0813">Transport</keyword>
<accession>A0A4Q9DZE3</accession>
<keyword evidence="5 7" id="KW-1133">Transmembrane helix</keyword>
<proteinExistence type="inferred from homology"/>
<protein>
    <submittedName>
        <fullName evidence="9">Carbohydrate ABC transporter permease</fullName>
    </submittedName>
</protein>
<comment type="caution">
    <text evidence="9">The sequence shown here is derived from an EMBL/GenBank/DDBJ whole genome shotgun (WGS) entry which is preliminary data.</text>
</comment>
<feature type="transmembrane region" description="Helical" evidence="7">
    <location>
        <begin position="7"/>
        <end position="34"/>
    </location>
</feature>
<comment type="similarity">
    <text evidence="7">Belongs to the binding-protein-dependent transport system permease family.</text>
</comment>
<evidence type="ECO:0000256" key="4">
    <source>
        <dbReference type="ARBA" id="ARBA00022692"/>
    </source>
</evidence>
<dbReference type="InterPro" id="IPR000515">
    <property type="entry name" value="MetI-like"/>
</dbReference>
<dbReference type="Pfam" id="PF00528">
    <property type="entry name" value="BPD_transp_1"/>
    <property type="match status" value="1"/>
</dbReference>
<dbReference type="CDD" id="cd06261">
    <property type="entry name" value="TM_PBP2"/>
    <property type="match status" value="1"/>
</dbReference>
<evidence type="ECO:0000313" key="10">
    <source>
        <dbReference type="Proteomes" id="UP000293142"/>
    </source>
</evidence>
<organism evidence="9 10">
    <name type="scientific">Paenibacillus thalictri</name>
    <dbReference type="NCBI Taxonomy" id="2527873"/>
    <lineage>
        <taxon>Bacteria</taxon>
        <taxon>Bacillati</taxon>
        <taxon>Bacillota</taxon>
        <taxon>Bacilli</taxon>
        <taxon>Bacillales</taxon>
        <taxon>Paenibacillaceae</taxon>
        <taxon>Paenibacillus</taxon>
    </lineage>
</organism>
<dbReference type="GO" id="GO:0055085">
    <property type="term" value="P:transmembrane transport"/>
    <property type="evidence" value="ECO:0007669"/>
    <property type="project" value="InterPro"/>
</dbReference>
<dbReference type="RefSeq" id="WP_131011295.1">
    <property type="nucleotide sequence ID" value="NZ_SIRE01000002.1"/>
</dbReference>
<dbReference type="EMBL" id="SIRE01000002">
    <property type="protein sequence ID" value="TBL81510.1"/>
    <property type="molecule type" value="Genomic_DNA"/>
</dbReference>
<dbReference type="Gene3D" id="1.10.3720.10">
    <property type="entry name" value="MetI-like"/>
    <property type="match status" value="1"/>
</dbReference>
<feature type="transmembrane region" description="Helical" evidence="7">
    <location>
        <begin position="73"/>
        <end position="95"/>
    </location>
</feature>
<evidence type="ECO:0000256" key="2">
    <source>
        <dbReference type="ARBA" id="ARBA00022448"/>
    </source>
</evidence>
<feature type="transmembrane region" description="Helical" evidence="7">
    <location>
        <begin position="138"/>
        <end position="158"/>
    </location>
</feature>
<evidence type="ECO:0000256" key="1">
    <source>
        <dbReference type="ARBA" id="ARBA00004651"/>
    </source>
</evidence>
<feature type="transmembrane region" description="Helical" evidence="7">
    <location>
        <begin position="178"/>
        <end position="202"/>
    </location>
</feature>
<dbReference type="PANTHER" id="PTHR43744:SF8">
    <property type="entry name" value="SN-GLYCEROL-3-PHOSPHATE TRANSPORT SYSTEM PERMEASE PROTEIN UGPE"/>
    <property type="match status" value="1"/>
</dbReference>
<keyword evidence="10" id="KW-1185">Reference proteome</keyword>
<dbReference type="AlphaFoldDB" id="A0A4Q9DZE3"/>
<dbReference type="SUPFAM" id="SSF161098">
    <property type="entry name" value="MetI-like"/>
    <property type="match status" value="1"/>
</dbReference>
<dbReference type="InterPro" id="IPR035906">
    <property type="entry name" value="MetI-like_sf"/>
</dbReference>
<feature type="transmembrane region" description="Helical" evidence="7">
    <location>
        <begin position="238"/>
        <end position="258"/>
    </location>
</feature>
<evidence type="ECO:0000313" key="9">
    <source>
        <dbReference type="EMBL" id="TBL81510.1"/>
    </source>
</evidence>
<keyword evidence="4 7" id="KW-0812">Transmembrane</keyword>